<dbReference type="SUPFAM" id="SSF52540">
    <property type="entry name" value="P-loop containing nucleoside triphosphate hydrolases"/>
    <property type="match status" value="1"/>
</dbReference>
<dbReference type="PROSITE" id="PS50893">
    <property type="entry name" value="ABC_TRANSPORTER_2"/>
    <property type="match status" value="1"/>
</dbReference>
<dbReference type="GO" id="GO:0005524">
    <property type="term" value="F:ATP binding"/>
    <property type="evidence" value="ECO:0007669"/>
    <property type="project" value="UniProtKB-KW"/>
</dbReference>
<evidence type="ECO:0000313" key="7">
    <source>
        <dbReference type="Proteomes" id="UP001183777"/>
    </source>
</evidence>
<evidence type="ECO:0000256" key="2">
    <source>
        <dbReference type="ARBA" id="ARBA00022448"/>
    </source>
</evidence>
<evidence type="ECO:0000256" key="3">
    <source>
        <dbReference type="ARBA" id="ARBA00022741"/>
    </source>
</evidence>
<dbReference type="EMBL" id="JAVREX010000006">
    <property type="protein sequence ID" value="MDT0429115.1"/>
    <property type="molecule type" value="Genomic_DNA"/>
</dbReference>
<dbReference type="Proteomes" id="UP001183777">
    <property type="component" value="Unassembled WGS sequence"/>
</dbReference>
<proteinExistence type="inferred from homology"/>
<protein>
    <submittedName>
        <fullName evidence="6">Energy-coupling factor ABC transporter ATP-binding protein</fullName>
    </submittedName>
</protein>
<reference evidence="7" key="1">
    <citation type="submission" date="2023-07" db="EMBL/GenBank/DDBJ databases">
        <title>30 novel species of actinomycetes from the DSMZ collection.</title>
        <authorList>
            <person name="Nouioui I."/>
        </authorList>
    </citation>
    <scope>NUCLEOTIDE SEQUENCE [LARGE SCALE GENOMIC DNA]</scope>
    <source>
        <strain evidence="7">DSM 41770</strain>
    </source>
</reference>
<feature type="domain" description="ABC transporter" evidence="5">
    <location>
        <begin position="8"/>
        <end position="248"/>
    </location>
</feature>
<dbReference type="PANTHER" id="PTHR43553:SF21">
    <property type="entry name" value="ABC TRANSPORTER ATP-BINDING PROTEIN MA_1418-RELATED"/>
    <property type="match status" value="1"/>
</dbReference>
<keyword evidence="4 6" id="KW-0067">ATP-binding</keyword>
<comment type="caution">
    <text evidence="6">The sequence shown here is derived from an EMBL/GenBank/DDBJ whole genome shotgun (WGS) entry which is preliminary data.</text>
</comment>
<evidence type="ECO:0000256" key="1">
    <source>
        <dbReference type="ARBA" id="ARBA00005417"/>
    </source>
</evidence>
<accession>A0ABU2RJU1</accession>
<dbReference type="InterPro" id="IPR003593">
    <property type="entry name" value="AAA+_ATPase"/>
</dbReference>
<name>A0ABU2RJU1_9ACTN</name>
<keyword evidence="7" id="KW-1185">Reference proteome</keyword>
<gene>
    <name evidence="6" type="ORF">RM649_15860</name>
</gene>
<keyword evidence="2" id="KW-0813">Transport</keyword>
<comment type="similarity">
    <text evidence="1">Belongs to the ABC transporter superfamily.</text>
</comment>
<organism evidence="6 7">
    <name type="scientific">Streptomyces salyersiae</name>
    <dbReference type="NCBI Taxonomy" id="3075530"/>
    <lineage>
        <taxon>Bacteria</taxon>
        <taxon>Bacillati</taxon>
        <taxon>Actinomycetota</taxon>
        <taxon>Actinomycetes</taxon>
        <taxon>Kitasatosporales</taxon>
        <taxon>Streptomycetaceae</taxon>
        <taxon>Streptomyces</taxon>
    </lineage>
</organism>
<dbReference type="Gene3D" id="3.40.50.300">
    <property type="entry name" value="P-loop containing nucleotide triphosphate hydrolases"/>
    <property type="match status" value="1"/>
</dbReference>
<dbReference type="InterPro" id="IPR027417">
    <property type="entry name" value="P-loop_NTPase"/>
</dbReference>
<dbReference type="InterPro" id="IPR015856">
    <property type="entry name" value="ABC_transpr_CbiO/EcfA_su"/>
</dbReference>
<dbReference type="PANTHER" id="PTHR43553">
    <property type="entry name" value="HEAVY METAL TRANSPORTER"/>
    <property type="match status" value="1"/>
</dbReference>
<dbReference type="Pfam" id="PF00005">
    <property type="entry name" value="ABC_tran"/>
    <property type="match status" value="1"/>
</dbReference>
<evidence type="ECO:0000313" key="6">
    <source>
        <dbReference type="EMBL" id="MDT0429115.1"/>
    </source>
</evidence>
<dbReference type="RefSeq" id="WP_311657067.1">
    <property type="nucleotide sequence ID" value="NZ_JAVREX010000006.1"/>
</dbReference>
<keyword evidence="3" id="KW-0547">Nucleotide-binding</keyword>
<sequence length="295" mass="31866">MNHQDTVIEITGVEHTYGGGAKALAGVDLTIGRGEFVAIIGRNGSGKTTLAKHFNGLLRPTNSGGTVRLHTRDGAIVDTRGTRLHHLAATVGYVFQNPDRQIFHDTCREELEYGPRNLGADPATLAREVSDTLRLVGLEGREETNPIHLSRGERQRLAIASTLVMGCDVAVIDEPTTGQDRAESRKILDSLAHHHTLGRTVVIISHDMALVAEYATRVIAMRKGRVLTDGTPAEVFSQREVLQETNIRPPQAAVLAAELGLPGVLTVDDAVREMSTVLARPRPGATPLPHDDKVC</sequence>
<dbReference type="SMART" id="SM00382">
    <property type="entry name" value="AAA"/>
    <property type="match status" value="1"/>
</dbReference>
<dbReference type="InterPro" id="IPR003439">
    <property type="entry name" value="ABC_transporter-like_ATP-bd"/>
</dbReference>
<dbReference type="InterPro" id="IPR050095">
    <property type="entry name" value="ECF_ABC_transporter_ATP-bd"/>
</dbReference>
<evidence type="ECO:0000256" key="4">
    <source>
        <dbReference type="ARBA" id="ARBA00022840"/>
    </source>
</evidence>
<evidence type="ECO:0000259" key="5">
    <source>
        <dbReference type="PROSITE" id="PS50893"/>
    </source>
</evidence>
<dbReference type="CDD" id="cd03225">
    <property type="entry name" value="ABC_cobalt_CbiO_domain1"/>
    <property type="match status" value="1"/>
</dbReference>